<dbReference type="Pfam" id="PF00581">
    <property type="entry name" value="Rhodanese"/>
    <property type="match status" value="1"/>
</dbReference>
<name>A0A1J4V5Z9_9BACT</name>
<dbReference type="Gene3D" id="3.40.250.10">
    <property type="entry name" value="Rhodanese-like domain"/>
    <property type="match status" value="1"/>
</dbReference>
<dbReference type="InterPro" id="IPR050229">
    <property type="entry name" value="GlpE_sulfurtransferase"/>
</dbReference>
<dbReference type="InterPro" id="IPR001763">
    <property type="entry name" value="Rhodanese-like_dom"/>
</dbReference>
<accession>A0A1J4V5Z9</accession>
<dbReference type="PANTHER" id="PTHR43031:SF1">
    <property type="entry name" value="PYRIDINE NUCLEOTIDE-DISULPHIDE OXIDOREDUCTASE"/>
    <property type="match status" value="1"/>
</dbReference>
<organism evidence="2 3">
    <name type="scientific">Candidatus Nomurabacteria bacterium CG1_02_43_90</name>
    <dbReference type="NCBI Taxonomy" id="1805281"/>
    <lineage>
        <taxon>Bacteria</taxon>
        <taxon>Candidatus Nomuraibacteriota</taxon>
    </lineage>
</organism>
<evidence type="ECO:0000313" key="3">
    <source>
        <dbReference type="Proteomes" id="UP000181992"/>
    </source>
</evidence>
<dbReference type="InterPro" id="IPR036873">
    <property type="entry name" value="Rhodanese-like_dom_sf"/>
</dbReference>
<sequence length="102" mass="11194">MNNITPKDAQKLIEQGALVIDVRTPAEFNEGHIPSAQNINIGDFAFEEKIQALDKNATYVINCQSGGRSSRATAFMREAGFKNAFNLEGGIMGWMREGMEVA</sequence>
<dbReference type="SUPFAM" id="SSF52821">
    <property type="entry name" value="Rhodanese/Cell cycle control phosphatase"/>
    <property type="match status" value="1"/>
</dbReference>
<dbReference type="SMART" id="SM00450">
    <property type="entry name" value="RHOD"/>
    <property type="match status" value="1"/>
</dbReference>
<dbReference type="PROSITE" id="PS50206">
    <property type="entry name" value="RHODANESE_3"/>
    <property type="match status" value="1"/>
</dbReference>
<evidence type="ECO:0000313" key="2">
    <source>
        <dbReference type="EMBL" id="OIO30221.1"/>
    </source>
</evidence>
<dbReference type="AlphaFoldDB" id="A0A1J4V5Z9"/>
<gene>
    <name evidence="2" type="ORF">AUJ77_03750</name>
</gene>
<dbReference type="CDD" id="cd00158">
    <property type="entry name" value="RHOD"/>
    <property type="match status" value="1"/>
</dbReference>
<proteinExistence type="predicted"/>
<dbReference type="EMBL" id="MNVN01000022">
    <property type="protein sequence ID" value="OIO30221.1"/>
    <property type="molecule type" value="Genomic_DNA"/>
</dbReference>
<dbReference type="Proteomes" id="UP000181992">
    <property type="component" value="Unassembled WGS sequence"/>
</dbReference>
<protein>
    <recommendedName>
        <fullName evidence="1">Rhodanese domain-containing protein</fullName>
    </recommendedName>
</protein>
<dbReference type="PANTHER" id="PTHR43031">
    <property type="entry name" value="FAD-DEPENDENT OXIDOREDUCTASE"/>
    <property type="match status" value="1"/>
</dbReference>
<dbReference type="STRING" id="1805281.AUJ77_03750"/>
<comment type="caution">
    <text evidence="2">The sequence shown here is derived from an EMBL/GenBank/DDBJ whole genome shotgun (WGS) entry which is preliminary data.</text>
</comment>
<evidence type="ECO:0000259" key="1">
    <source>
        <dbReference type="PROSITE" id="PS50206"/>
    </source>
</evidence>
<reference evidence="2 3" key="1">
    <citation type="journal article" date="2016" name="Environ. Microbiol.">
        <title>Genomic resolution of a cold subsurface aquifer community provides metabolic insights for novel microbes adapted to high CO concentrations.</title>
        <authorList>
            <person name="Probst A.J."/>
            <person name="Castelle C.J."/>
            <person name="Singh A."/>
            <person name="Brown C.T."/>
            <person name="Anantharaman K."/>
            <person name="Sharon I."/>
            <person name="Hug L.A."/>
            <person name="Burstein D."/>
            <person name="Emerson J.B."/>
            <person name="Thomas B.C."/>
            <person name="Banfield J.F."/>
        </authorList>
    </citation>
    <scope>NUCLEOTIDE SEQUENCE [LARGE SCALE GENOMIC DNA]</scope>
    <source>
        <strain evidence="2">CG1_02_43_90</strain>
    </source>
</reference>
<feature type="domain" description="Rhodanese" evidence="1">
    <location>
        <begin position="13"/>
        <end position="102"/>
    </location>
</feature>